<dbReference type="InterPro" id="IPR014256">
    <property type="entry name" value="Spore_VI_D"/>
</dbReference>
<dbReference type="SUPFAM" id="SSF54106">
    <property type="entry name" value="LysM domain"/>
    <property type="match status" value="1"/>
</dbReference>
<dbReference type="Pfam" id="PF20918">
    <property type="entry name" value="SPOCS_spoVID-N"/>
    <property type="match status" value="1"/>
</dbReference>
<dbReference type="CDD" id="cd00118">
    <property type="entry name" value="LysM"/>
    <property type="match status" value="1"/>
</dbReference>
<evidence type="ECO:0000313" key="2">
    <source>
        <dbReference type="EMBL" id="MDG5753118.1"/>
    </source>
</evidence>
<dbReference type="InterPro" id="IPR036779">
    <property type="entry name" value="LysM_dom_sf"/>
</dbReference>
<name>A0ABT6H1K8_9BACI</name>
<dbReference type="Proteomes" id="UP001218246">
    <property type="component" value="Unassembled WGS sequence"/>
</dbReference>
<dbReference type="InterPro" id="IPR048862">
    <property type="entry name" value="SPOCS_spoVID_N"/>
</dbReference>
<dbReference type="SMART" id="SM00257">
    <property type="entry name" value="LysM"/>
    <property type="match status" value="1"/>
</dbReference>
<protein>
    <submittedName>
        <fullName evidence="2">Stage VI sporulation protein D</fullName>
    </submittedName>
</protein>
<organism evidence="2 3">
    <name type="scientific">Ectobacillus antri</name>
    <dbReference type="NCBI Taxonomy" id="2486280"/>
    <lineage>
        <taxon>Bacteria</taxon>
        <taxon>Bacillati</taxon>
        <taxon>Bacillota</taxon>
        <taxon>Bacilli</taxon>
        <taxon>Bacillales</taxon>
        <taxon>Bacillaceae</taxon>
        <taxon>Ectobacillus</taxon>
    </lineage>
</organism>
<accession>A0ABT6H1K8</accession>
<dbReference type="NCBIfam" id="TIGR02907">
    <property type="entry name" value="spore_VI_D"/>
    <property type="match status" value="1"/>
</dbReference>
<dbReference type="Pfam" id="PF01476">
    <property type="entry name" value="LysM"/>
    <property type="match status" value="1"/>
</dbReference>
<gene>
    <name evidence="2" type="primary">spoVID</name>
    <name evidence="2" type="ORF">P6P90_03785</name>
</gene>
<dbReference type="Gene3D" id="3.10.350.10">
    <property type="entry name" value="LysM domain"/>
    <property type="match status" value="1"/>
</dbReference>
<sequence>MTLDNQTSLRFSLKESIWFKKGQEVAELISISLDPDISVQEKDYEVVVRGELQLTGEYVPEPEEEGFSLRDLSPVHTVDAIFTREDGVNEISHAFPLEVSIPRERVRDAADLYVMIESFDYELPERGCLQLIADIAIGGLCDRDEIEVHYDESQENEWDAYYNEDAREEDEVYEAPHFKELTLEPFQLEAKKPPAEEVPATFSFQKFREEEETYEYSQRDENALYLTKLFTKERDEEFTKMRMYFVQQGDTTESIAEKYNITSQQLTRVNQIDEGYLQEGKILYIPIVKPKAKS</sequence>
<dbReference type="PROSITE" id="PS51782">
    <property type="entry name" value="LYSM"/>
    <property type="match status" value="1"/>
</dbReference>
<dbReference type="EMBL" id="JARULN010000002">
    <property type="protein sequence ID" value="MDG5753118.1"/>
    <property type="molecule type" value="Genomic_DNA"/>
</dbReference>
<proteinExistence type="predicted"/>
<keyword evidence="3" id="KW-1185">Reference proteome</keyword>
<feature type="domain" description="LysM" evidence="1">
    <location>
        <begin position="242"/>
        <end position="285"/>
    </location>
</feature>
<evidence type="ECO:0000259" key="1">
    <source>
        <dbReference type="PROSITE" id="PS51782"/>
    </source>
</evidence>
<evidence type="ECO:0000313" key="3">
    <source>
        <dbReference type="Proteomes" id="UP001218246"/>
    </source>
</evidence>
<comment type="caution">
    <text evidence="2">The sequence shown here is derived from an EMBL/GenBank/DDBJ whole genome shotgun (WGS) entry which is preliminary data.</text>
</comment>
<dbReference type="InterPro" id="IPR018392">
    <property type="entry name" value="LysM"/>
</dbReference>
<reference evidence="2 3" key="1">
    <citation type="submission" date="2023-04" db="EMBL/GenBank/DDBJ databases">
        <title>Ectobacillus antri isolated from activated sludge.</title>
        <authorList>
            <person name="Yan P."/>
            <person name="Liu X."/>
        </authorList>
    </citation>
    <scope>NUCLEOTIDE SEQUENCE [LARGE SCALE GENOMIC DNA]</scope>
    <source>
        <strain evidence="2 3">C18H</strain>
    </source>
</reference>